<name>A0A3S0KQW8_9BACI</name>
<dbReference type="PANTHER" id="PTHR37816">
    <property type="entry name" value="YALI0E33011P"/>
    <property type="match status" value="1"/>
</dbReference>
<dbReference type="Proteomes" id="UP000271374">
    <property type="component" value="Unassembled WGS sequence"/>
</dbReference>
<evidence type="ECO:0000313" key="1">
    <source>
        <dbReference type="EMBL" id="RTR35817.1"/>
    </source>
</evidence>
<dbReference type="PANTHER" id="PTHR37816:SF2">
    <property type="entry name" value="DNA TOPOLOGY MODULATION PROTEIN FLAR-RELATED PROTEIN"/>
    <property type="match status" value="1"/>
</dbReference>
<dbReference type="Gene3D" id="3.40.50.300">
    <property type="entry name" value="P-loop containing nucleotide triphosphate hydrolases"/>
    <property type="match status" value="1"/>
</dbReference>
<dbReference type="RefSeq" id="WP_126406596.1">
    <property type="nucleotide sequence ID" value="NZ_RXNT01000002.1"/>
</dbReference>
<keyword evidence="2" id="KW-1185">Reference proteome</keyword>
<evidence type="ECO:0000313" key="2">
    <source>
        <dbReference type="Proteomes" id="UP000271374"/>
    </source>
</evidence>
<dbReference type="OrthoDB" id="1201990at2"/>
<sequence length="178" mass="21140">MKIRIIGSVASGKTTLARRLSAKLNIPYYELDNVVWKRHETGDIRRTDKEMKDYLNEIVQAEDWITEGVHGEEWVASTFTKADEIIFLDPSYSARTFRIIKRFVRQKLRLEKAHYQSTFKIFLKMFKWNRHFEEIGKPAFYEKYEGTLDKTVVLKKNADIKNYLSLEVNHNGNRFENN</sequence>
<dbReference type="SUPFAM" id="SSF52540">
    <property type="entry name" value="P-loop containing nucleoside triphosphate hydrolases"/>
    <property type="match status" value="1"/>
</dbReference>
<protein>
    <submittedName>
        <fullName evidence="1">DNA topology modulation protein FlaR</fullName>
    </submittedName>
</protein>
<organism evidence="1 2">
    <name type="scientific">Bacillus yapensis</name>
    <dbReference type="NCBI Taxonomy" id="2492960"/>
    <lineage>
        <taxon>Bacteria</taxon>
        <taxon>Bacillati</taxon>
        <taxon>Bacillota</taxon>
        <taxon>Bacilli</taxon>
        <taxon>Bacillales</taxon>
        <taxon>Bacillaceae</taxon>
        <taxon>Bacillus</taxon>
    </lineage>
</organism>
<dbReference type="InterPro" id="IPR052922">
    <property type="entry name" value="Cytidylate_Kinase-2"/>
</dbReference>
<reference evidence="1 2" key="1">
    <citation type="submission" date="2018-12" db="EMBL/GenBank/DDBJ databases">
        <title>Bacillus yapensis draft genome sequence.</title>
        <authorList>
            <person name="Yu L."/>
            <person name="Xu X."/>
            <person name="Tang X."/>
        </authorList>
    </citation>
    <scope>NUCLEOTIDE SEQUENCE [LARGE SCALE GENOMIC DNA]</scope>
    <source>
        <strain evidence="1 2">XXST-01</strain>
    </source>
</reference>
<accession>A0A3S0KQW8</accession>
<proteinExistence type="predicted"/>
<dbReference type="EMBL" id="RXNT01000002">
    <property type="protein sequence ID" value="RTR35817.1"/>
    <property type="molecule type" value="Genomic_DNA"/>
</dbReference>
<dbReference type="AlphaFoldDB" id="A0A3S0KQW8"/>
<comment type="caution">
    <text evidence="1">The sequence shown here is derived from an EMBL/GenBank/DDBJ whole genome shotgun (WGS) entry which is preliminary data.</text>
</comment>
<dbReference type="InterPro" id="IPR027417">
    <property type="entry name" value="P-loop_NTPase"/>
</dbReference>
<gene>
    <name evidence="1" type="ORF">EKG37_04070</name>
</gene>